<dbReference type="FunFam" id="3.40.50.790:FF:000001">
    <property type="entry name" value="50S ribosomal protein L1"/>
    <property type="match status" value="1"/>
</dbReference>
<evidence type="ECO:0000313" key="12">
    <source>
        <dbReference type="Proteomes" id="UP000199476"/>
    </source>
</evidence>
<dbReference type="Gene3D" id="3.40.50.790">
    <property type="match status" value="1"/>
</dbReference>
<dbReference type="GO" id="GO:0003735">
    <property type="term" value="F:structural constituent of ribosome"/>
    <property type="evidence" value="ECO:0007669"/>
    <property type="project" value="InterPro"/>
</dbReference>
<dbReference type="GO" id="GO:0019843">
    <property type="term" value="F:rRNA binding"/>
    <property type="evidence" value="ECO:0007669"/>
    <property type="project" value="UniProtKB-UniRule"/>
</dbReference>
<evidence type="ECO:0000256" key="10">
    <source>
        <dbReference type="RuleBase" id="RU000659"/>
    </source>
</evidence>
<dbReference type="CDD" id="cd00403">
    <property type="entry name" value="Ribosomal_L1"/>
    <property type="match status" value="1"/>
</dbReference>
<accession>A0A1G9T600</accession>
<dbReference type="PANTHER" id="PTHR36427:SF3">
    <property type="entry name" value="LARGE RIBOSOMAL SUBUNIT PROTEIN UL1M"/>
    <property type="match status" value="1"/>
</dbReference>
<dbReference type="Proteomes" id="UP000199476">
    <property type="component" value="Unassembled WGS sequence"/>
</dbReference>
<dbReference type="GO" id="GO:0006412">
    <property type="term" value="P:translation"/>
    <property type="evidence" value="ECO:0007669"/>
    <property type="project" value="UniProtKB-UniRule"/>
</dbReference>
<protein>
    <recommendedName>
        <fullName evidence="8 9">Large ribosomal subunit protein uL1</fullName>
    </recommendedName>
</protein>
<dbReference type="GO" id="GO:0006417">
    <property type="term" value="P:regulation of translation"/>
    <property type="evidence" value="ECO:0007669"/>
    <property type="project" value="UniProtKB-KW"/>
</dbReference>
<dbReference type="InterPro" id="IPR023673">
    <property type="entry name" value="Ribosomal_uL1_CS"/>
</dbReference>
<dbReference type="InterPro" id="IPR016095">
    <property type="entry name" value="Ribosomal_uL1_3-a/b-sand"/>
</dbReference>
<dbReference type="GO" id="GO:0015934">
    <property type="term" value="C:large ribosomal subunit"/>
    <property type="evidence" value="ECO:0007669"/>
    <property type="project" value="InterPro"/>
</dbReference>
<dbReference type="Gene3D" id="3.30.190.20">
    <property type="match status" value="1"/>
</dbReference>
<evidence type="ECO:0000256" key="3">
    <source>
        <dbReference type="ARBA" id="ARBA00022730"/>
    </source>
</evidence>
<keyword evidence="12" id="KW-1185">Reference proteome</keyword>
<dbReference type="NCBIfam" id="TIGR01169">
    <property type="entry name" value="rplA_bact"/>
    <property type="match status" value="1"/>
</dbReference>
<dbReference type="GO" id="GO:0000049">
    <property type="term" value="F:tRNA binding"/>
    <property type="evidence" value="ECO:0007669"/>
    <property type="project" value="UniProtKB-KW"/>
</dbReference>
<reference evidence="11 12" key="1">
    <citation type="submission" date="2016-10" db="EMBL/GenBank/DDBJ databases">
        <authorList>
            <person name="de Groot N.N."/>
        </authorList>
    </citation>
    <scope>NUCLEOTIDE SEQUENCE [LARGE SCALE GENOMIC DNA]</scope>
    <source>
        <strain evidence="11 12">SLAS-1</strain>
    </source>
</reference>
<sequence length="253" mass="27637">MKYVGGELSVITTEEEIIMSNRSKTYQDQVEKIHPEDSYEPEEALETVKELASANFDESVELAVNLGVEPKHADQNIRGTVVLPNGTGQEMTVVVLAKGEKITEAEDAGADFVGGEDLVEDIEDGWLDFDIVIATPDMMDVAGRLGPILGPKGLMPNPKAGTVTFEIEDAVEEFKAGKLEYRVDKNGIIQLPIGKISFPTEDLLENFQEIMDILIRERPAAAKGKYIRSIHTSSTMGPSLKIDPGSVMSMLGR</sequence>
<gene>
    <name evidence="9" type="primary">rplA</name>
    <name evidence="11" type="ORF">SAMN04488692_1346</name>
</gene>
<keyword evidence="4 9" id="KW-0810">Translation regulation</keyword>
<evidence type="ECO:0000256" key="4">
    <source>
        <dbReference type="ARBA" id="ARBA00022845"/>
    </source>
</evidence>
<comment type="similarity">
    <text evidence="1 9 10">Belongs to the universal ribosomal protein uL1 family.</text>
</comment>
<evidence type="ECO:0000256" key="7">
    <source>
        <dbReference type="ARBA" id="ARBA00023274"/>
    </source>
</evidence>
<dbReference type="PIRSF" id="PIRSF002155">
    <property type="entry name" value="Ribosomal_L1"/>
    <property type="match status" value="1"/>
</dbReference>
<keyword evidence="3 9" id="KW-0699">rRNA-binding</keyword>
<dbReference type="SUPFAM" id="SSF56808">
    <property type="entry name" value="Ribosomal protein L1"/>
    <property type="match status" value="1"/>
</dbReference>
<dbReference type="PROSITE" id="PS01199">
    <property type="entry name" value="RIBOSOMAL_L1"/>
    <property type="match status" value="1"/>
</dbReference>
<dbReference type="STRING" id="321763.SAMN04488692_1346"/>
<keyword evidence="7 9" id="KW-0687">Ribonucleoprotein</keyword>
<name>A0A1G9T600_9FIRM</name>
<dbReference type="Pfam" id="PF00687">
    <property type="entry name" value="Ribosomal_L1"/>
    <property type="match status" value="1"/>
</dbReference>
<organism evidence="11 12">
    <name type="scientific">Halarsenatibacter silvermanii</name>
    <dbReference type="NCBI Taxonomy" id="321763"/>
    <lineage>
        <taxon>Bacteria</taxon>
        <taxon>Bacillati</taxon>
        <taxon>Bacillota</taxon>
        <taxon>Clostridia</taxon>
        <taxon>Halanaerobiales</taxon>
        <taxon>Halarsenatibacteraceae</taxon>
        <taxon>Halarsenatibacter</taxon>
    </lineage>
</organism>
<dbReference type="InterPro" id="IPR023674">
    <property type="entry name" value="Ribosomal_uL1-like"/>
</dbReference>
<dbReference type="InterPro" id="IPR028364">
    <property type="entry name" value="Ribosomal_uL1/biogenesis"/>
</dbReference>
<evidence type="ECO:0000256" key="9">
    <source>
        <dbReference type="HAMAP-Rule" id="MF_01318"/>
    </source>
</evidence>
<evidence type="ECO:0000256" key="6">
    <source>
        <dbReference type="ARBA" id="ARBA00022980"/>
    </source>
</evidence>
<keyword evidence="5 9" id="KW-0694">RNA-binding</keyword>
<evidence type="ECO:0000256" key="5">
    <source>
        <dbReference type="ARBA" id="ARBA00022884"/>
    </source>
</evidence>
<evidence type="ECO:0000256" key="2">
    <source>
        <dbReference type="ARBA" id="ARBA00022491"/>
    </source>
</evidence>
<evidence type="ECO:0000256" key="1">
    <source>
        <dbReference type="ARBA" id="ARBA00010531"/>
    </source>
</evidence>
<dbReference type="EMBL" id="FNGO01000034">
    <property type="protein sequence ID" value="SDM42525.1"/>
    <property type="molecule type" value="Genomic_DNA"/>
</dbReference>
<comment type="function">
    <text evidence="9">Binds directly to 23S rRNA. The L1 stalk is quite mobile in the ribosome, and is involved in E site tRNA release.</text>
</comment>
<keyword evidence="2 9" id="KW-0678">Repressor</keyword>
<dbReference type="InterPro" id="IPR002143">
    <property type="entry name" value="Ribosomal_uL1"/>
</dbReference>
<dbReference type="HAMAP" id="MF_01318_B">
    <property type="entry name" value="Ribosomal_uL1_B"/>
    <property type="match status" value="1"/>
</dbReference>
<comment type="subunit">
    <text evidence="9">Part of the 50S ribosomal subunit.</text>
</comment>
<evidence type="ECO:0000256" key="8">
    <source>
        <dbReference type="ARBA" id="ARBA00035241"/>
    </source>
</evidence>
<proteinExistence type="inferred from homology"/>
<dbReference type="InterPro" id="IPR005878">
    <property type="entry name" value="Ribosom_uL1_bac-type"/>
</dbReference>
<dbReference type="AlphaFoldDB" id="A0A1G9T600"/>
<keyword evidence="6 9" id="KW-0689">Ribosomal protein</keyword>
<evidence type="ECO:0000313" key="11">
    <source>
        <dbReference type="EMBL" id="SDM42525.1"/>
    </source>
</evidence>
<dbReference type="PANTHER" id="PTHR36427">
    <property type="entry name" value="54S RIBOSOMAL PROTEIN L1, MITOCHONDRIAL"/>
    <property type="match status" value="1"/>
</dbReference>
<comment type="function">
    <text evidence="9">Protein L1 is also a translational repressor protein, it controls the translation of the L11 operon by binding to its mRNA.</text>
</comment>
<keyword evidence="9" id="KW-0820">tRNA-binding</keyword>